<dbReference type="SUPFAM" id="SSF47413">
    <property type="entry name" value="lambda repressor-like DNA-binding domains"/>
    <property type="match status" value="1"/>
</dbReference>
<dbReference type="CDD" id="cd00093">
    <property type="entry name" value="HTH_XRE"/>
    <property type="match status" value="1"/>
</dbReference>
<proteinExistence type="predicted"/>
<dbReference type="InterPro" id="IPR010982">
    <property type="entry name" value="Lambda_DNA-bd_dom_sf"/>
</dbReference>
<evidence type="ECO:0000259" key="4">
    <source>
        <dbReference type="PROSITE" id="PS50943"/>
    </source>
</evidence>
<dbReference type="SUPFAM" id="SSF48452">
    <property type="entry name" value="TPR-like"/>
    <property type="match status" value="2"/>
</dbReference>
<dbReference type="PROSITE" id="PS50005">
    <property type="entry name" value="TPR"/>
    <property type="match status" value="4"/>
</dbReference>
<gene>
    <name evidence="5" type="ORF">EDD58_10382</name>
</gene>
<dbReference type="AlphaFoldDB" id="A0A4R3L6Y1"/>
<name>A0A4R3L6Y1_9BACL</name>
<evidence type="ECO:0000256" key="2">
    <source>
        <dbReference type="ARBA" id="ARBA00022803"/>
    </source>
</evidence>
<feature type="domain" description="HTH cro/C1-type" evidence="4">
    <location>
        <begin position="13"/>
        <end position="66"/>
    </location>
</feature>
<dbReference type="Gene3D" id="1.10.260.40">
    <property type="entry name" value="lambda repressor-like DNA-binding domains"/>
    <property type="match status" value="1"/>
</dbReference>
<feature type="repeat" description="TPR" evidence="3">
    <location>
        <begin position="116"/>
        <end position="149"/>
    </location>
</feature>
<organism evidence="5 6">
    <name type="scientific">Hazenella coriacea</name>
    <dbReference type="NCBI Taxonomy" id="1179467"/>
    <lineage>
        <taxon>Bacteria</taxon>
        <taxon>Bacillati</taxon>
        <taxon>Bacillota</taxon>
        <taxon>Bacilli</taxon>
        <taxon>Bacillales</taxon>
        <taxon>Thermoactinomycetaceae</taxon>
        <taxon>Hazenella</taxon>
    </lineage>
</organism>
<dbReference type="EMBL" id="SMAG01000003">
    <property type="protein sequence ID" value="TCS94670.1"/>
    <property type="molecule type" value="Genomic_DNA"/>
</dbReference>
<reference evidence="5 6" key="1">
    <citation type="submission" date="2019-03" db="EMBL/GenBank/DDBJ databases">
        <title>Genomic Encyclopedia of Type Strains, Phase IV (KMG-IV): sequencing the most valuable type-strain genomes for metagenomic binning, comparative biology and taxonomic classification.</title>
        <authorList>
            <person name="Goeker M."/>
        </authorList>
    </citation>
    <scope>NUCLEOTIDE SEQUENCE [LARGE SCALE GENOMIC DNA]</scope>
    <source>
        <strain evidence="5 6">DSM 45707</strain>
    </source>
</reference>
<evidence type="ECO:0000313" key="5">
    <source>
        <dbReference type="EMBL" id="TCS94670.1"/>
    </source>
</evidence>
<dbReference type="GO" id="GO:0003677">
    <property type="term" value="F:DNA binding"/>
    <property type="evidence" value="ECO:0007669"/>
    <property type="project" value="InterPro"/>
</dbReference>
<evidence type="ECO:0000256" key="1">
    <source>
        <dbReference type="ARBA" id="ARBA00022737"/>
    </source>
</evidence>
<dbReference type="InterPro" id="IPR011990">
    <property type="entry name" value="TPR-like_helical_dom_sf"/>
</dbReference>
<evidence type="ECO:0000256" key="3">
    <source>
        <dbReference type="PROSITE-ProRule" id="PRU00339"/>
    </source>
</evidence>
<dbReference type="OrthoDB" id="2987103at2"/>
<dbReference type="PANTHER" id="PTHR45641:SF19">
    <property type="entry name" value="NEPHROCYSTIN-3"/>
    <property type="match status" value="1"/>
</dbReference>
<accession>A0A4R3L6Y1</accession>
<dbReference type="InterPro" id="IPR001387">
    <property type="entry name" value="Cro/C1-type_HTH"/>
</dbReference>
<dbReference type="SMART" id="SM00028">
    <property type="entry name" value="TPR"/>
    <property type="match status" value="6"/>
</dbReference>
<dbReference type="PANTHER" id="PTHR45641">
    <property type="entry name" value="TETRATRICOPEPTIDE REPEAT PROTEIN (AFU_ORTHOLOGUE AFUA_6G03870)"/>
    <property type="match status" value="1"/>
</dbReference>
<dbReference type="Pfam" id="PF13424">
    <property type="entry name" value="TPR_12"/>
    <property type="match status" value="1"/>
</dbReference>
<feature type="repeat" description="TPR" evidence="3">
    <location>
        <begin position="280"/>
        <end position="313"/>
    </location>
</feature>
<protein>
    <submittedName>
        <fullName evidence="5">Helix-turn-helix protein</fullName>
    </submittedName>
</protein>
<dbReference type="InterPro" id="IPR019734">
    <property type="entry name" value="TPR_rpt"/>
</dbReference>
<keyword evidence="6" id="KW-1185">Reference proteome</keyword>
<dbReference type="RefSeq" id="WP_131924062.1">
    <property type="nucleotide sequence ID" value="NZ_SMAG01000003.1"/>
</dbReference>
<evidence type="ECO:0000313" key="6">
    <source>
        <dbReference type="Proteomes" id="UP000294937"/>
    </source>
</evidence>
<feature type="repeat" description="TPR" evidence="3">
    <location>
        <begin position="360"/>
        <end position="393"/>
    </location>
</feature>
<dbReference type="Gene3D" id="1.25.40.10">
    <property type="entry name" value="Tetratricopeptide repeat domain"/>
    <property type="match status" value="2"/>
</dbReference>
<comment type="caution">
    <text evidence="5">The sequence shown here is derived from an EMBL/GenBank/DDBJ whole genome shotgun (WGS) entry which is preliminary data.</text>
</comment>
<dbReference type="SMART" id="SM00530">
    <property type="entry name" value="HTH_XRE"/>
    <property type="match status" value="1"/>
</dbReference>
<dbReference type="Proteomes" id="UP000294937">
    <property type="component" value="Unassembled WGS sequence"/>
</dbReference>
<feature type="repeat" description="TPR" evidence="3">
    <location>
        <begin position="320"/>
        <end position="353"/>
    </location>
</feature>
<sequence length="439" mass="51335">MTHLNMIKLGELLRKKRKELGLRMEDLADEQISPSTISNIERGMPNVNDEKVNYFANKLGLCLEKLPELMIEEKEKEEKIKTRLIYIENIIDLMGADKGLEQLKTISIHSSHPLAAVIYFLKGKCYFQKKNWQKAQNYFFESIRLVERTAELKQTNIKAGSLNEIARILYFINDLDQALKYVDEGLEVFVEGGERCYYKHVLLVCKVIYLEKLNRTEEALRWLDAMWSQIHEIENIEVILTMYEMRAIILQKLKLLEESVSYAQKGIELARINKMYERSFELWTTLGSTYIKLGDLDEAENCFLTALNLKEKMRKEYLYISVYTQLGLVYLEQNKWCQAQSVLEEALQIGQRTNNALRFNEALIALGDCFLKQGLINEALVPYSRALEQSQQHGFHNQEHEVLIKLGQCWEKKDPEQFRKCVERLYHVEVLLLKGGEQV</sequence>
<dbReference type="Pfam" id="PF01381">
    <property type="entry name" value="HTH_3"/>
    <property type="match status" value="1"/>
</dbReference>
<keyword evidence="1" id="KW-0677">Repeat</keyword>
<dbReference type="PROSITE" id="PS50943">
    <property type="entry name" value="HTH_CROC1"/>
    <property type="match status" value="1"/>
</dbReference>
<keyword evidence="2 3" id="KW-0802">TPR repeat</keyword>